<dbReference type="Gene3D" id="2.60.40.10">
    <property type="entry name" value="Immunoglobulins"/>
    <property type="match status" value="1"/>
</dbReference>
<dbReference type="InterPro" id="IPR036179">
    <property type="entry name" value="Ig-like_dom_sf"/>
</dbReference>
<keyword evidence="2" id="KW-0812">Transmembrane</keyword>
<dbReference type="InterPro" id="IPR013783">
    <property type="entry name" value="Ig-like_fold"/>
</dbReference>
<dbReference type="InterPro" id="IPR013106">
    <property type="entry name" value="Ig_V-set"/>
</dbReference>
<sequence>MFCKSFNNMQRNINMALIQIRNLHLGLCTIVFLLTCGDCTKPYEKNILHQINRTASKGETVVFHCNGTLTSELKDIGWRKDGNGIFIQSSVINQTVFNYTSSRMQVNPRNPRELQISDVQLSDKGLYLCFPLDMQWILTIEDKELQQKTTKQLYIVTVPSVTGAAAICVIIFCAVCIHRKYKKKEASDQTDTMDNHQPHGGRMNRNQSSQYFERFNSVYGEIQI</sequence>
<evidence type="ECO:0000259" key="3">
    <source>
        <dbReference type="PROSITE" id="PS50835"/>
    </source>
</evidence>
<dbReference type="AlphaFoldDB" id="A0A9F7TL45"/>
<feature type="transmembrane region" description="Helical" evidence="2">
    <location>
        <begin position="153"/>
        <end position="177"/>
    </location>
</feature>
<evidence type="ECO:0000256" key="1">
    <source>
        <dbReference type="SAM" id="MobiDB-lite"/>
    </source>
</evidence>
<name>A0A9F7TL45_ICTPU</name>
<evidence type="ECO:0000313" key="4">
    <source>
        <dbReference type="Proteomes" id="UP000221080"/>
    </source>
</evidence>
<dbReference type="OrthoDB" id="8915654at2759"/>
<dbReference type="SUPFAM" id="SSF48726">
    <property type="entry name" value="Immunoglobulin"/>
    <property type="match status" value="1"/>
</dbReference>
<dbReference type="RefSeq" id="XP_053536884.1">
    <property type="nucleotide sequence ID" value="XM_053680909.1"/>
</dbReference>
<dbReference type="SMART" id="SM00409">
    <property type="entry name" value="IG"/>
    <property type="match status" value="1"/>
</dbReference>
<dbReference type="GeneID" id="108266945"/>
<organism evidence="4 5">
    <name type="scientific">Ictalurus punctatus</name>
    <name type="common">Channel catfish</name>
    <name type="synonym">Silurus punctatus</name>
    <dbReference type="NCBI Taxonomy" id="7998"/>
    <lineage>
        <taxon>Eukaryota</taxon>
        <taxon>Metazoa</taxon>
        <taxon>Chordata</taxon>
        <taxon>Craniata</taxon>
        <taxon>Vertebrata</taxon>
        <taxon>Euteleostomi</taxon>
        <taxon>Actinopterygii</taxon>
        <taxon>Neopterygii</taxon>
        <taxon>Teleostei</taxon>
        <taxon>Ostariophysi</taxon>
        <taxon>Siluriformes</taxon>
        <taxon>Ictaluridae</taxon>
        <taxon>Ictalurus</taxon>
    </lineage>
</organism>
<dbReference type="Proteomes" id="UP000221080">
    <property type="component" value="Chromosome 6"/>
</dbReference>
<feature type="region of interest" description="Disordered" evidence="1">
    <location>
        <begin position="186"/>
        <end position="206"/>
    </location>
</feature>
<keyword evidence="2" id="KW-0472">Membrane</keyword>
<dbReference type="KEGG" id="ipu:108266945"/>
<feature type="domain" description="Ig-like" evidence="3">
    <location>
        <begin position="42"/>
        <end position="129"/>
    </location>
</feature>
<dbReference type="InterPro" id="IPR007110">
    <property type="entry name" value="Ig-like_dom"/>
</dbReference>
<dbReference type="PROSITE" id="PS50835">
    <property type="entry name" value="IG_LIKE"/>
    <property type="match status" value="1"/>
</dbReference>
<evidence type="ECO:0000256" key="2">
    <source>
        <dbReference type="SAM" id="Phobius"/>
    </source>
</evidence>
<dbReference type="Pfam" id="PF07686">
    <property type="entry name" value="V-set"/>
    <property type="match status" value="1"/>
</dbReference>
<protein>
    <submittedName>
        <fullName evidence="5">Uncharacterized protein LOC108266945</fullName>
    </submittedName>
</protein>
<reference evidence="5" key="2">
    <citation type="submission" date="2025-08" db="UniProtKB">
        <authorList>
            <consortium name="RefSeq"/>
        </authorList>
    </citation>
    <scope>IDENTIFICATION</scope>
    <source>
        <tissue evidence="5">Blood</tissue>
    </source>
</reference>
<accession>A0A9F7TL45</accession>
<gene>
    <name evidence="5" type="primary">LOC108266945</name>
</gene>
<dbReference type="InterPro" id="IPR003599">
    <property type="entry name" value="Ig_sub"/>
</dbReference>
<keyword evidence="4" id="KW-1185">Reference proteome</keyword>
<reference evidence="4" key="1">
    <citation type="journal article" date="2016" name="Nat. Commun.">
        <title>The channel catfish genome sequence provides insights into the evolution of scale formation in teleosts.</title>
        <authorList>
            <person name="Liu Z."/>
            <person name="Liu S."/>
            <person name="Yao J."/>
            <person name="Bao L."/>
            <person name="Zhang J."/>
            <person name="Li Y."/>
            <person name="Jiang C."/>
            <person name="Sun L."/>
            <person name="Wang R."/>
            <person name="Zhang Y."/>
            <person name="Zhou T."/>
            <person name="Zeng Q."/>
            <person name="Fu Q."/>
            <person name="Gao S."/>
            <person name="Li N."/>
            <person name="Koren S."/>
            <person name="Jiang Y."/>
            <person name="Zimin A."/>
            <person name="Xu P."/>
            <person name="Phillippy A.M."/>
            <person name="Geng X."/>
            <person name="Song L."/>
            <person name="Sun F."/>
            <person name="Li C."/>
            <person name="Wang X."/>
            <person name="Chen A."/>
            <person name="Jin Y."/>
            <person name="Yuan Z."/>
            <person name="Yang Y."/>
            <person name="Tan S."/>
            <person name="Peatman E."/>
            <person name="Lu J."/>
            <person name="Qin Z."/>
            <person name="Dunham R."/>
            <person name="Li Z."/>
            <person name="Sonstegard T."/>
            <person name="Feng J."/>
            <person name="Danzmann R.G."/>
            <person name="Schroeder S."/>
            <person name="Scheffler B."/>
            <person name="Duke M.V."/>
            <person name="Ballard L."/>
            <person name="Kucuktas H."/>
            <person name="Kaltenboeck L."/>
            <person name="Liu H."/>
            <person name="Armbruster J."/>
            <person name="Xie Y."/>
            <person name="Kirby M.L."/>
            <person name="Tian Y."/>
            <person name="Flanagan M.E."/>
            <person name="Mu W."/>
            <person name="Waldbieser G.C."/>
        </authorList>
    </citation>
    <scope>NUCLEOTIDE SEQUENCE [LARGE SCALE GENOMIC DNA]</scope>
    <source>
        <strain evidence="4">SDA103</strain>
    </source>
</reference>
<evidence type="ECO:0000313" key="5">
    <source>
        <dbReference type="RefSeq" id="XP_053536884.1"/>
    </source>
</evidence>
<proteinExistence type="predicted"/>
<keyword evidence="2" id="KW-1133">Transmembrane helix</keyword>